<comment type="similarity">
    <text evidence="2">Belongs to the band 7/mec-2 family. HflK subfamily.</text>
</comment>
<keyword evidence="4 6" id="KW-1133">Transmembrane helix</keyword>
<evidence type="ECO:0000259" key="7">
    <source>
        <dbReference type="SMART" id="SM00244"/>
    </source>
</evidence>
<feature type="transmembrane region" description="Helical" evidence="6">
    <location>
        <begin position="18"/>
        <end position="37"/>
    </location>
</feature>
<evidence type="ECO:0000256" key="5">
    <source>
        <dbReference type="ARBA" id="ARBA00023136"/>
    </source>
</evidence>
<dbReference type="GO" id="GO:0006508">
    <property type="term" value="P:proteolysis"/>
    <property type="evidence" value="ECO:0007669"/>
    <property type="project" value="UniProtKB-KW"/>
</dbReference>
<dbReference type="GO" id="GO:0008233">
    <property type="term" value="F:peptidase activity"/>
    <property type="evidence" value="ECO:0007669"/>
    <property type="project" value="UniProtKB-KW"/>
</dbReference>
<dbReference type="Proteomes" id="UP000199636">
    <property type="component" value="Unassembled WGS sequence"/>
</dbReference>
<dbReference type="OrthoDB" id="8351024at2"/>
<organism evidence="8 9">
    <name type="scientific">Pseudomonas panipatensis</name>
    <dbReference type="NCBI Taxonomy" id="428992"/>
    <lineage>
        <taxon>Bacteria</taxon>
        <taxon>Pseudomonadati</taxon>
        <taxon>Pseudomonadota</taxon>
        <taxon>Gammaproteobacteria</taxon>
        <taxon>Pseudomonadales</taxon>
        <taxon>Pseudomonadaceae</taxon>
        <taxon>Pseudomonas</taxon>
    </lineage>
</organism>
<gene>
    <name evidence="8" type="ORF">SAMN05216272_101273</name>
</gene>
<evidence type="ECO:0000256" key="3">
    <source>
        <dbReference type="ARBA" id="ARBA00022692"/>
    </source>
</evidence>
<dbReference type="Pfam" id="PF01145">
    <property type="entry name" value="Band_7"/>
    <property type="match status" value="1"/>
</dbReference>
<dbReference type="InterPro" id="IPR001107">
    <property type="entry name" value="Band_7"/>
</dbReference>
<keyword evidence="8" id="KW-0645">Protease</keyword>
<accession>A0A1G8BX98</accession>
<dbReference type="EMBL" id="FNDS01000001">
    <property type="protein sequence ID" value="SDH37703.1"/>
    <property type="molecule type" value="Genomic_DNA"/>
</dbReference>
<dbReference type="GO" id="GO:0016020">
    <property type="term" value="C:membrane"/>
    <property type="evidence" value="ECO:0007669"/>
    <property type="project" value="UniProtKB-SubCell"/>
</dbReference>
<dbReference type="InterPro" id="IPR010201">
    <property type="entry name" value="HflK"/>
</dbReference>
<keyword evidence="9" id="KW-1185">Reference proteome</keyword>
<dbReference type="STRING" id="428992.SAMN05216272_101273"/>
<evidence type="ECO:0000256" key="6">
    <source>
        <dbReference type="SAM" id="Phobius"/>
    </source>
</evidence>
<dbReference type="AlphaFoldDB" id="A0A1G8BX98"/>
<evidence type="ECO:0000256" key="4">
    <source>
        <dbReference type="ARBA" id="ARBA00022989"/>
    </source>
</evidence>
<evidence type="ECO:0000313" key="9">
    <source>
        <dbReference type="Proteomes" id="UP000199636"/>
    </source>
</evidence>
<sequence>MTEAAAQGGSPWLQAGRLAFVALYGVTLLAALGWALSNVRQVGPDSRAVVLRMGALERIQNPGLLLAWPRPIEQVVMLPSAERVIERRVETLLRSEQAQKADLDVSLANDATAGSGYLLTGDAGVVQLDVRVFFKVVDPYAYVLQGEHVLPALDRLVARNAVAVCASRDLDTILVARPELVGADSHVAERRERLRGDLQQGINQSLAALKAAGSGLGIEIERVDVQSSLPRDAVSAFNAVLTASQLAEQNVASAQNDAARQTQAATQAADRLLQVAHAQAGERLAKAQSDTASIVSLARSQQQEADPGLLLRLYRERVPAILAKAASVTTVDPRDAGHLILQGAQP</sequence>
<proteinExistence type="inferred from homology"/>
<dbReference type="PANTHER" id="PTHR43327">
    <property type="entry name" value="STOMATIN-LIKE PROTEIN 2, MITOCHONDRIAL"/>
    <property type="match status" value="1"/>
</dbReference>
<feature type="domain" description="Band 7" evidence="7">
    <location>
        <begin position="37"/>
        <end position="241"/>
    </location>
</feature>
<dbReference type="Gene3D" id="3.30.479.30">
    <property type="entry name" value="Band 7 domain"/>
    <property type="match status" value="1"/>
</dbReference>
<protein>
    <submittedName>
        <fullName evidence="8">Regulator of protease activity HflC, stomatin/prohibitin superfamily</fullName>
    </submittedName>
</protein>
<dbReference type="SMART" id="SM00244">
    <property type="entry name" value="PHB"/>
    <property type="match status" value="1"/>
</dbReference>
<comment type="subcellular location">
    <subcellularLocation>
        <location evidence="1">Membrane</location>
        <topology evidence="1">Single-pass membrane protein</topology>
    </subcellularLocation>
</comment>
<dbReference type="CDD" id="cd03404">
    <property type="entry name" value="SPFH_HflK"/>
    <property type="match status" value="1"/>
</dbReference>
<dbReference type="RefSeq" id="WP_090260048.1">
    <property type="nucleotide sequence ID" value="NZ_FNDS01000001.1"/>
</dbReference>
<evidence type="ECO:0000256" key="1">
    <source>
        <dbReference type="ARBA" id="ARBA00004167"/>
    </source>
</evidence>
<keyword evidence="3 6" id="KW-0812">Transmembrane</keyword>
<dbReference type="InterPro" id="IPR036013">
    <property type="entry name" value="Band_7/SPFH_dom_sf"/>
</dbReference>
<evidence type="ECO:0000256" key="2">
    <source>
        <dbReference type="ARBA" id="ARBA00006971"/>
    </source>
</evidence>
<dbReference type="SUPFAM" id="SSF117892">
    <property type="entry name" value="Band 7/SPFH domain"/>
    <property type="match status" value="1"/>
</dbReference>
<evidence type="ECO:0000313" key="8">
    <source>
        <dbReference type="EMBL" id="SDH37703.1"/>
    </source>
</evidence>
<dbReference type="PANTHER" id="PTHR43327:SF2">
    <property type="entry name" value="MODULATOR OF FTSH PROTEASE HFLK"/>
    <property type="match status" value="1"/>
</dbReference>
<dbReference type="InterPro" id="IPR050710">
    <property type="entry name" value="Band7/mec-2_domain"/>
</dbReference>
<name>A0A1G8BX98_9PSED</name>
<keyword evidence="8" id="KW-0378">Hydrolase</keyword>
<reference evidence="9" key="1">
    <citation type="submission" date="2016-10" db="EMBL/GenBank/DDBJ databases">
        <authorList>
            <person name="Varghese N."/>
            <person name="Submissions S."/>
        </authorList>
    </citation>
    <scope>NUCLEOTIDE SEQUENCE [LARGE SCALE GENOMIC DNA]</scope>
    <source>
        <strain evidence="9">CCM 7469</strain>
    </source>
</reference>
<keyword evidence="5 6" id="KW-0472">Membrane</keyword>